<dbReference type="InParanoid" id="H6QST9"/>
<reference evidence="3" key="1">
    <citation type="journal article" date="2011" name="Proc. Natl. Acad. Sci. U.S.A.">
        <title>Obligate biotrophy features unraveled by the genomic analysis of rust fungi.</title>
        <authorList>
            <person name="Duplessis S."/>
            <person name="Cuomo C.A."/>
            <person name="Lin Y.-C."/>
            <person name="Aerts A."/>
            <person name="Tisserant E."/>
            <person name="Veneault-Fourrey C."/>
            <person name="Joly D.L."/>
            <person name="Hacquard S."/>
            <person name="Amselem J."/>
            <person name="Cantarel B.L."/>
            <person name="Chiu R."/>
            <person name="Coutinho P.M."/>
            <person name="Feau N."/>
            <person name="Field M."/>
            <person name="Frey P."/>
            <person name="Gelhaye E."/>
            <person name="Goldberg J."/>
            <person name="Grabherr M.G."/>
            <person name="Kodira C.D."/>
            <person name="Kohler A."/>
            <person name="Kuees U."/>
            <person name="Lindquist E.A."/>
            <person name="Lucas S.M."/>
            <person name="Mago R."/>
            <person name="Mauceli E."/>
            <person name="Morin E."/>
            <person name="Murat C."/>
            <person name="Pangilinan J.L."/>
            <person name="Park R."/>
            <person name="Pearson M."/>
            <person name="Quesneville H."/>
            <person name="Rouhier N."/>
            <person name="Sakthikumar S."/>
            <person name="Salamov A.A."/>
            <person name="Schmutz J."/>
            <person name="Selles B."/>
            <person name="Shapiro H."/>
            <person name="Tanguay P."/>
            <person name="Tuskan G.A."/>
            <person name="Henrissat B."/>
            <person name="Van de Peer Y."/>
            <person name="Rouze P."/>
            <person name="Ellis J.G."/>
            <person name="Dodds P.N."/>
            <person name="Schein J.E."/>
            <person name="Zhong S."/>
            <person name="Hamelin R.C."/>
            <person name="Grigoriev I.V."/>
            <person name="Szabo L.J."/>
            <person name="Martin F."/>
        </authorList>
    </citation>
    <scope>NUCLEOTIDE SEQUENCE [LARGE SCALE GENOMIC DNA]</scope>
    <source>
        <strain evidence="3">CRL 75-36-700-3 / race SCCL</strain>
    </source>
</reference>
<dbReference type="KEGG" id="pgr:PGTG_21871"/>
<dbReference type="Proteomes" id="UP000008783">
    <property type="component" value="Unassembled WGS sequence"/>
</dbReference>
<evidence type="ECO:0000256" key="1">
    <source>
        <dbReference type="SAM" id="MobiDB-lite"/>
    </source>
</evidence>
<protein>
    <submittedName>
        <fullName evidence="2">Uncharacterized protein</fullName>
    </submittedName>
</protein>
<feature type="compositionally biased region" description="Gly residues" evidence="1">
    <location>
        <begin position="61"/>
        <end position="79"/>
    </location>
</feature>
<dbReference type="OrthoDB" id="10340006at2759"/>
<proteinExistence type="predicted"/>
<evidence type="ECO:0000313" key="3">
    <source>
        <dbReference type="Proteomes" id="UP000008783"/>
    </source>
</evidence>
<organism evidence="2 3">
    <name type="scientific">Puccinia graminis f. sp. tritici (strain CRL 75-36-700-3 / race SCCL)</name>
    <name type="common">Black stem rust fungus</name>
    <dbReference type="NCBI Taxonomy" id="418459"/>
    <lineage>
        <taxon>Eukaryota</taxon>
        <taxon>Fungi</taxon>
        <taxon>Dikarya</taxon>
        <taxon>Basidiomycota</taxon>
        <taxon>Pucciniomycotina</taxon>
        <taxon>Pucciniomycetes</taxon>
        <taxon>Pucciniales</taxon>
        <taxon>Pucciniaceae</taxon>
        <taxon>Puccinia</taxon>
    </lineage>
</organism>
<gene>
    <name evidence="2" type="ORF">PGTG_21871</name>
</gene>
<dbReference type="EMBL" id="DS178299">
    <property type="protein sequence ID" value="EHS63832.1"/>
    <property type="molecule type" value="Genomic_DNA"/>
</dbReference>
<evidence type="ECO:0000313" key="2">
    <source>
        <dbReference type="EMBL" id="EHS63832.1"/>
    </source>
</evidence>
<dbReference type="HOGENOM" id="CLU_2607149_0_0_1"/>
<dbReference type="AlphaFoldDB" id="H6QST9"/>
<name>H6QST9_PUCGT</name>
<accession>H6QST9</accession>
<feature type="region of interest" description="Disordered" evidence="1">
    <location>
        <begin position="47"/>
        <end position="79"/>
    </location>
</feature>
<feature type="compositionally biased region" description="Basic residues" evidence="1">
    <location>
        <begin position="48"/>
        <end position="58"/>
    </location>
</feature>
<sequence>MSMWEPTDIQISYDTIQGHNAAGSSTLAVHGHTHNPLCVTRGCFGNPKPKKKRTRRPTHGGTTGGGGCGGGCGGGGCGC</sequence>
<dbReference type="RefSeq" id="XP_003889431.1">
    <property type="nucleotide sequence ID" value="XM_003889382.1"/>
</dbReference>
<dbReference type="GeneID" id="13540593"/>
<keyword evidence="3" id="KW-1185">Reference proteome</keyword>
<dbReference type="VEuPathDB" id="FungiDB:PGTG_21871"/>